<dbReference type="GO" id="GO:0071949">
    <property type="term" value="F:FAD binding"/>
    <property type="evidence" value="ECO:0007669"/>
    <property type="project" value="InterPro"/>
</dbReference>
<proteinExistence type="inferred from homology"/>
<protein>
    <submittedName>
        <fullName evidence="7">Oxidoreductase</fullName>
    </submittedName>
</protein>
<dbReference type="Gene3D" id="1.10.45.10">
    <property type="entry name" value="Vanillyl-alcohol Oxidase, Chain A, domain 4"/>
    <property type="match status" value="1"/>
</dbReference>
<dbReference type="InterPro" id="IPR036318">
    <property type="entry name" value="FAD-bd_PCMH-like_sf"/>
</dbReference>
<dbReference type="InterPro" id="IPR016171">
    <property type="entry name" value="Vanillyl_alc_oxidase_C-sub2"/>
</dbReference>
<dbReference type="InterPro" id="IPR016169">
    <property type="entry name" value="FAD-bd_PCMH_sub2"/>
</dbReference>
<keyword evidence="4" id="KW-0274">FAD</keyword>
<dbReference type="InterPro" id="IPR004113">
    <property type="entry name" value="FAD-bd_oxidored_4_C"/>
</dbReference>
<dbReference type="PROSITE" id="PS51387">
    <property type="entry name" value="FAD_PCMH"/>
    <property type="match status" value="1"/>
</dbReference>
<dbReference type="RefSeq" id="WP_218579284.1">
    <property type="nucleotide sequence ID" value="NZ_BAABGO010000016.1"/>
</dbReference>
<dbReference type="InterPro" id="IPR016164">
    <property type="entry name" value="FAD-linked_Oxase-like_C"/>
</dbReference>
<dbReference type="Gene3D" id="3.30.465.10">
    <property type="match status" value="1"/>
</dbReference>
<dbReference type="PANTHER" id="PTHR43716:SF1">
    <property type="entry name" value="D-2-HYDROXYGLUTARATE DEHYDROGENASE, MITOCHONDRIAL"/>
    <property type="match status" value="1"/>
</dbReference>
<sequence length="456" mass="46929">MNSTPRDLEDELRAVVGPAHVLVDGDLRAPYETDWTRRFTGSARCVVRPGSTGEVAAVIRACAAAGAPIVVQGGNTGLVGAGVPAGGEVLVSLTRLSRVEPVDAVEAQVTVEAGVTLERLQAHAREAGLDFGVDLAARSSATVGGMIATNAGGIRVLRHGSMRAQVAGVEAVLADGTVLSRLGGLAKDNTGYDLTHLLAGSEGTLAVVTRARLRLVPLLPARAVALVAVAGTDAALDLLAAARAQLPTLSAAEIFYPDGLDLVRSYAKLPAPFGEPAGAYVVLECSARTDPTDSVLEMLSTCDAVVDATVAADRAGIERLWSYREAHTEAISAAGVPTKLDVCVPLGELSALVAELPATVAAVAPAARVIPFGHLNEGNLHLNVLDTGDRAEEVTDAVLRLVAAHRGTISSEHGVGRAKAPWLPLSRTPEEIEAMRRIKAALDPAGLLSPGVLLPG</sequence>
<feature type="domain" description="FAD-binding PCMH-type" evidence="6">
    <location>
        <begin position="39"/>
        <end position="218"/>
    </location>
</feature>
<dbReference type="AlphaFoldDB" id="A0A6V8KFZ1"/>
<dbReference type="GO" id="GO:0022904">
    <property type="term" value="P:respiratory electron transport chain"/>
    <property type="evidence" value="ECO:0007669"/>
    <property type="project" value="TreeGrafter"/>
</dbReference>
<dbReference type="Proteomes" id="UP000482800">
    <property type="component" value="Unassembled WGS sequence"/>
</dbReference>
<dbReference type="EMBL" id="BLPF01000002">
    <property type="protein sequence ID" value="GFJ82300.1"/>
    <property type="molecule type" value="Genomic_DNA"/>
</dbReference>
<dbReference type="Gene3D" id="3.30.43.10">
    <property type="entry name" value="Uridine Diphospho-n-acetylenolpyruvylglucosamine Reductase, domain 2"/>
    <property type="match status" value="1"/>
</dbReference>
<dbReference type="InterPro" id="IPR051264">
    <property type="entry name" value="FAD-oxidored/transferase_4"/>
</dbReference>
<evidence type="ECO:0000256" key="3">
    <source>
        <dbReference type="ARBA" id="ARBA00022630"/>
    </source>
</evidence>
<evidence type="ECO:0000313" key="8">
    <source>
        <dbReference type="Proteomes" id="UP000482800"/>
    </source>
</evidence>
<gene>
    <name evidence="7" type="ORF">Phou_064800</name>
</gene>
<comment type="cofactor">
    <cofactor evidence="1">
        <name>FAD</name>
        <dbReference type="ChEBI" id="CHEBI:57692"/>
    </cofactor>
</comment>
<keyword evidence="5" id="KW-0560">Oxidoreductase</keyword>
<dbReference type="Pfam" id="PF02913">
    <property type="entry name" value="FAD-oxidase_C"/>
    <property type="match status" value="1"/>
</dbReference>
<reference evidence="7 8" key="1">
    <citation type="submission" date="2020-03" db="EMBL/GenBank/DDBJ databases">
        <title>Whole genome shotgun sequence of Phytohabitans houttuyneae NBRC 108639.</title>
        <authorList>
            <person name="Komaki H."/>
            <person name="Tamura T."/>
        </authorList>
    </citation>
    <scope>NUCLEOTIDE SEQUENCE [LARGE SCALE GENOMIC DNA]</scope>
    <source>
        <strain evidence="7 8">NBRC 108639</strain>
    </source>
</reference>
<comment type="caution">
    <text evidence="7">The sequence shown here is derived from an EMBL/GenBank/DDBJ whole genome shotgun (WGS) entry which is preliminary data.</text>
</comment>
<keyword evidence="8" id="KW-1185">Reference proteome</keyword>
<dbReference type="FunFam" id="1.10.45.10:FF:000001">
    <property type="entry name" value="D-lactate dehydrogenase mitochondrial"/>
    <property type="match status" value="1"/>
</dbReference>
<dbReference type="PANTHER" id="PTHR43716">
    <property type="entry name" value="D-2-HYDROXYGLUTARATE DEHYDROGENASE, MITOCHONDRIAL"/>
    <property type="match status" value="1"/>
</dbReference>
<organism evidence="7 8">
    <name type="scientific">Phytohabitans houttuyneae</name>
    <dbReference type="NCBI Taxonomy" id="1076126"/>
    <lineage>
        <taxon>Bacteria</taxon>
        <taxon>Bacillati</taxon>
        <taxon>Actinomycetota</taxon>
        <taxon>Actinomycetes</taxon>
        <taxon>Micromonosporales</taxon>
        <taxon>Micromonosporaceae</taxon>
    </lineage>
</organism>
<evidence type="ECO:0000256" key="1">
    <source>
        <dbReference type="ARBA" id="ARBA00001974"/>
    </source>
</evidence>
<comment type="similarity">
    <text evidence="2">Belongs to the FAD-binding oxidoreductase/transferase type 4 family.</text>
</comment>
<dbReference type="Gene3D" id="3.30.70.2740">
    <property type="match status" value="1"/>
</dbReference>
<evidence type="ECO:0000259" key="6">
    <source>
        <dbReference type="PROSITE" id="PS51387"/>
    </source>
</evidence>
<dbReference type="InterPro" id="IPR006094">
    <property type="entry name" value="Oxid_FAD_bind_N"/>
</dbReference>
<evidence type="ECO:0000256" key="2">
    <source>
        <dbReference type="ARBA" id="ARBA00008000"/>
    </source>
</evidence>
<evidence type="ECO:0000313" key="7">
    <source>
        <dbReference type="EMBL" id="GFJ82300.1"/>
    </source>
</evidence>
<accession>A0A6V8KFZ1</accession>
<dbReference type="GO" id="GO:0016491">
    <property type="term" value="F:oxidoreductase activity"/>
    <property type="evidence" value="ECO:0007669"/>
    <property type="project" value="UniProtKB-KW"/>
</dbReference>
<dbReference type="Gene3D" id="3.30.70.2190">
    <property type="match status" value="1"/>
</dbReference>
<dbReference type="SUPFAM" id="SSF56176">
    <property type="entry name" value="FAD-binding/transporter-associated domain-like"/>
    <property type="match status" value="1"/>
</dbReference>
<reference evidence="7 8" key="2">
    <citation type="submission" date="2020-03" db="EMBL/GenBank/DDBJ databases">
        <authorList>
            <person name="Ichikawa N."/>
            <person name="Kimura A."/>
            <person name="Kitahashi Y."/>
            <person name="Uohara A."/>
        </authorList>
    </citation>
    <scope>NUCLEOTIDE SEQUENCE [LARGE SCALE GENOMIC DNA]</scope>
    <source>
        <strain evidence="7 8">NBRC 108639</strain>
    </source>
</reference>
<dbReference type="InterPro" id="IPR016166">
    <property type="entry name" value="FAD-bd_PCMH"/>
</dbReference>
<dbReference type="SUPFAM" id="SSF55103">
    <property type="entry name" value="FAD-linked oxidases, C-terminal domain"/>
    <property type="match status" value="1"/>
</dbReference>
<keyword evidence="3" id="KW-0285">Flavoprotein</keyword>
<dbReference type="Pfam" id="PF01565">
    <property type="entry name" value="FAD_binding_4"/>
    <property type="match status" value="1"/>
</dbReference>
<evidence type="ECO:0000256" key="4">
    <source>
        <dbReference type="ARBA" id="ARBA00022827"/>
    </source>
</evidence>
<name>A0A6V8KFZ1_9ACTN</name>
<evidence type="ECO:0000256" key="5">
    <source>
        <dbReference type="ARBA" id="ARBA00023002"/>
    </source>
</evidence>
<dbReference type="InterPro" id="IPR016167">
    <property type="entry name" value="FAD-bd_PCMH_sub1"/>
</dbReference>